<keyword evidence="7" id="KW-1185">Reference proteome</keyword>
<organism evidence="3 7">
    <name type="scientific">Streptomyces hydrogenans</name>
    <dbReference type="NCBI Taxonomy" id="1873719"/>
    <lineage>
        <taxon>Bacteria</taxon>
        <taxon>Bacillati</taxon>
        <taxon>Actinomycetota</taxon>
        <taxon>Actinomycetes</taxon>
        <taxon>Kitasatosporales</taxon>
        <taxon>Streptomycetaceae</taxon>
        <taxon>Streptomyces</taxon>
    </lineage>
</organism>
<protein>
    <submittedName>
        <fullName evidence="3">Uncharacterized protein</fullName>
    </submittedName>
</protein>
<dbReference type="Proteomes" id="UP001052739">
    <property type="component" value="Unassembled WGS sequence"/>
</dbReference>
<gene>
    <name evidence="2" type="ORF">Shyd_16760</name>
    <name evidence="3" type="ORF">Shyd_42770</name>
    <name evidence="4" type="ORF">Shyd_57320</name>
    <name evidence="5" type="ORF">Shyd_71160</name>
    <name evidence="6" type="ORF">Shyd_71880</name>
</gene>
<evidence type="ECO:0000313" key="4">
    <source>
        <dbReference type="EMBL" id="GHI24361.1"/>
    </source>
</evidence>
<sequence length="128" mass="13889">MGKPPQLWHGVARKGLLQRKQVPPALVRSRRVTRVSALPQRTQNASWAVMVPVYLRFATSVPLLRASGTSTMQESRNGAAPWCSSPRLARPRAVRKKKNTSPAPTGEVSAARSTDPRPLACADAGPTR</sequence>
<evidence type="ECO:0000313" key="6">
    <source>
        <dbReference type="EMBL" id="GHI25817.1"/>
    </source>
</evidence>
<comment type="caution">
    <text evidence="3">The sequence shown here is derived from an EMBL/GenBank/DDBJ whole genome shotgun (WGS) entry which is preliminary data.</text>
</comment>
<feature type="region of interest" description="Disordered" evidence="1">
    <location>
        <begin position="69"/>
        <end position="128"/>
    </location>
</feature>
<reference evidence="3" key="1">
    <citation type="submission" date="2024-05" db="EMBL/GenBank/DDBJ databases">
        <title>Whole genome shotgun sequence of Streptomyces hydrogenans NBRC 13475.</title>
        <authorList>
            <person name="Komaki H."/>
            <person name="Tamura T."/>
        </authorList>
    </citation>
    <scope>NUCLEOTIDE SEQUENCE</scope>
    <source>
        <strain evidence="3">NBRC 13475</strain>
    </source>
</reference>
<name>A0ABQ3PD03_9ACTN</name>
<evidence type="ECO:0000313" key="5">
    <source>
        <dbReference type="EMBL" id="GHI25745.1"/>
    </source>
</evidence>
<evidence type="ECO:0000313" key="7">
    <source>
        <dbReference type="Proteomes" id="UP001052739"/>
    </source>
</evidence>
<dbReference type="EMBL" id="BNDW01000032">
    <property type="protein sequence ID" value="GHI22906.1"/>
    <property type="molecule type" value="Genomic_DNA"/>
</dbReference>
<evidence type="ECO:0000256" key="1">
    <source>
        <dbReference type="SAM" id="MobiDB-lite"/>
    </source>
</evidence>
<accession>A0ABQ3PD03</accession>
<dbReference type="EMBL" id="BNDW01000094">
    <property type="protein sequence ID" value="GHI25817.1"/>
    <property type="molecule type" value="Genomic_DNA"/>
</dbReference>
<evidence type="ECO:0000313" key="3">
    <source>
        <dbReference type="EMBL" id="GHI22906.1"/>
    </source>
</evidence>
<proteinExistence type="predicted"/>
<dbReference type="EMBL" id="BNDW01000089">
    <property type="protein sequence ID" value="GHI25745.1"/>
    <property type="molecule type" value="Genomic_DNA"/>
</dbReference>
<dbReference type="EMBL" id="BNDW01000006">
    <property type="protein sequence ID" value="GHI20305.1"/>
    <property type="molecule type" value="Genomic_DNA"/>
</dbReference>
<dbReference type="EMBL" id="BNDW01000052">
    <property type="protein sequence ID" value="GHI24361.1"/>
    <property type="molecule type" value="Genomic_DNA"/>
</dbReference>
<feature type="compositionally biased region" description="Basic residues" evidence="1">
    <location>
        <begin position="89"/>
        <end position="99"/>
    </location>
</feature>
<evidence type="ECO:0000313" key="2">
    <source>
        <dbReference type="EMBL" id="GHI20305.1"/>
    </source>
</evidence>